<accession>A0ABW5VQW1</accession>
<feature type="compositionally biased region" description="Basic and acidic residues" evidence="1">
    <location>
        <begin position="21"/>
        <end position="30"/>
    </location>
</feature>
<feature type="region of interest" description="Disordered" evidence="1">
    <location>
        <begin position="1"/>
        <end position="263"/>
    </location>
</feature>
<keyword evidence="2" id="KW-1133">Transmembrane helix</keyword>
<reference evidence="5" key="1">
    <citation type="journal article" date="2019" name="Int. J. Syst. Evol. Microbiol.">
        <title>The Global Catalogue of Microorganisms (GCM) 10K type strain sequencing project: providing services to taxonomists for standard genome sequencing and annotation.</title>
        <authorList>
            <consortium name="The Broad Institute Genomics Platform"/>
            <consortium name="The Broad Institute Genome Sequencing Center for Infectious Disease"/>
            <person name="Wu L."/>
            <person name="Ma J."/>
        </authorList>
    </citation>
    <scope>NUCLEOTIDE SEQUENCE [LARGE SCALE GENOMIC DNA]</scope>
    <source>
        <strain evidence="5">CCM 7044</strain>
    </source>
</reference>
<keyword evidence="2" id="KW-0472">Membrane</keyword>
<feature type="compositionally biased region" description="Low complexity" evidence="1">
    <location>
        <begin position="220"/>
        <end position="235"/>
    </location>
</feature>
<comment type="caution">
    <text evidence="4">The sequence shown here is derived from an EMBL/GenBank/DDBJ whole genome shotgun (WGS) entry which is preliminary data.</text>
</comment>
<organism evidence="4 5">
    <name type="scientific">Promicromonospora vindobonensis</name>
    <dbReference type="NCBI Taxonomy" id="195748"/>
    <lineage>
        <taxon>Bacteria</taxon>
        <taxon>Bacillati</taxon>
        <taxon>Actinomycetota</taxon>
        <taxon>Actinomycetes</taxon>
        <taxon>Micrococcales</taxon>
        <taxon>Promicromonosporaceae</taxon>
        <taxon>Promicromonospora</taxon>
    </lineage>
</organism>
<dbReference type="EMBL" id="JBHUOG010000001">
    <property type="protein sequence ID" value="MFD2794034.1"/>
    <property type="molecule type" value="Genomic_DNA"/>
</dbReference>
<evidence type="ECO:0000259" key="3">
    <source>
        <dbReference type="Pfam" id="PF12089"/>
    </source>
</evidence>
<feature type="domain" description="DUF3566" evidence="3">
    <location>
        <begin position="312"/>
        <end position="429"/>
    </location>
</feature>
<dbReference type="Pfam" id="PF12089">
    <property type="entry name" value="DUF3566"/>
    <property type="match status" value="1"/>
</dbReference>
<feature type="compositionally biased region" description="Low complexity" evidence="1">
    <location>
        <begin position="275"/>
        <end position="305"/>
    </location>
</feature>
<evidence type="ECO:0000256" key="2">
    <source>
        <dbReference type="SAM" id="Phobius"/>
    </source>
</evidence>
<dbReference type="RefSeq" id="WP_377182751.1">
    <property type="nucleotide sequence ID" value="NZ_JBHUOG010000001.1"/>
</dbReference>
<name>A0ABW5VQW1_9MICO</name>
<dbReference type="InterPro" id="IPR021949">
    <property type="entry name" value="DUF3566_TM"/>
</dbReference>
<feature type="region of interest" description="Disordered" evidence="1">
    <location>
        <begin position="275"/>
        <end position="311"/>
    </location>
</feature>
<gene>
    <name evidence="4" type="ORF">ACFS27_10795</name>
</gene>
<keyword evidence="2" id="KW-0812">Transmembrane</keyword>
<evidence type="ECO:0000313" key="4">
    <source>
        <dbReference type="EMBL" id="MFD2794034.1"/>
    </source>
</evidence>
<feature type="compositionally biased region" description="Low complexity" evidence="1">
    <location>
        <begin position="52"/>
        <end position="71"/>
    </location>
</feature>
<keyword evidence="5" id="KW-1185">Reference proteome</keyword>
<protein>
    <submittedName>
        <fullName evidence="4">DUF3566 domain-containing protein</fullName>
    </submittedName>
</protein>
<evidence type="ECO:0000313" key="5">
    <source>
        <dbReference type="Proteomes" id="UP001597479"/>
    </source>
</evidence>
<feature type="transmembrane region" description="Helical" evidence="2">
    <location>
        <begin position="387"/>
        <end position="415"/>
    </location>
</feature>
<proteinExistence type="predicted"/>
<evidence type="ECO:0000256" key="1">
    <source>
        <dbReference type="SAM" id="MobiDB-lite"/>
    </source>
</evidence>
<sequence>MTSDKSGPVRTASPALDEDLETTRVRKDVTGEQAPAEAPDTAKRGASSGSKAPTADAAESGAASNGASGASQNTDLRSGPVAVPAPPPAPAASRPSASKQSTPRAEAPVPPAPEENASAVPTTGGIWRSAYEAGRSGKEQEPAPAEPAKSEPKAPPGLVSAIGRVSEKADAPASKGTPTPQSAPAQEPDASAKSWNRVPAPGAPPAPPTGAAEGTDGVRAGAMKAAQAALDAARSAAKKVTSIMPDDEGRTSTPANETKARPEMHYTAAGVRGTATSADAQAAAASGPQAPTQPASAPTPEAGRPAPAPAGPRRVRLAISRVDPWSVMKLAFLLAVAVAIMTVVATAVFWSVLNSFGVFTTVQEFVVDAVGPQSNVNLTQFVEFPRVISLATLISICNIVLLTAIATIMAFLYNITAALVGGVHMTLTDD</sequence>
<feature type="transmembrane region" description="Helical" evidence="2">
    <location>
        <begin position="330"/>
        <end position="353"/>
    </location>
</feature>
<dbReference type="Proteomes" id="UP001597479">
    <property type="component" value="Unassembled WGS sequence"/>
</dbReference>